<reference evidence="1" key="1">
    <citation type="journal article" date="2020" name="mSystems">
        <title>Genome- and Community-Level Interaction Insights into Carbon Utilization and Element Cycling Functions of Hydrothermarchaeota in Hydrothermal Sediment.</title>
        <authorList>
            <person name="Zhou Z."/>
            <person name="Liu Y."/>
            <person name="Xu W."/>
            <person name="Pan J."/>
            <person name="Luo Z.H."/>
            <person name="Li M."/>
        </authorList>
    </citation>
    <scope>NUCLEOTIDE SEQUENCE [LARGE SCALE GENOMIC DNA]</scope>
    <source>
        <strain evidence="1">SpSt-23</strain>
    </source>
</reference>
<comment type="caution">
    <text evidence="1">The sequence shown here is derived from an EMBL/GenBank/DDBJ whole genome shotgun (WGS) entry which is preliminary data.</text>
</comment>
<organism evidence="1">
    <name type="scientific">Thermosphaera aggregans</name>
    <dbReference type="NCBI Taxonomy" id="54254"/>
    <lineage>
        <taxon>Archaea</taxon>
        <taxon>Thermoproteota</taxon>
        <taxon>Thermoprotei</taxon>
        <taxon>Desulfurococcales</taxon>
        <taxon>Desulfurococcaceae</taxon>
        <taxon>Thermosphaera</taxon>
    </lineage>
</organism>
<accession>A0A7C2BL00</accession>
<dbReference type="AlphaFoldDB" id="A0A7C2BL00"/>
<dbReference type="EMBL" id="DSJT01000023">
    <property type="protein sequence ID" value="HEF87550.1"/>
    <property type="molecule type" value="Genomic_DNA"/>
</dbReference>
<gene>
    <name evidence="1" type="ORF">ENP55_04555</name>
</gene>
<proteinExistence type="predicted"/>
<protein>
    <submittedName>
        <fullName evidence="1">Uncharacterized protein</fullName>
    </submittedName>
</protein>
<evidence type="ECO:0000313" key="1">
    <source>
        <dbReference type="EMBL" id="HEF87550.1"/>
    </source>
</evidence>
<sequence length="162" mass="18161">MDPARDDDLTAHSDDFSQLTPGLIVLIDLDRFEEYTIEKGLNPYVPNDVTGELTRLVEDLAIRHRGVVIYGLDHERGTEEALLEIPFGYEEVGSIVKDLEKLKNHINSHGVGVTIVVVYDYVSGQPASNRREAYHATPGRRRAVKILKDLKKKGGNILHVEC</sequence>
<name>A0A7C2BL00_9CREN</name>